<evidence type="ECO:0000259" key="4">
    <source>
        <dbReference type="Pfam" id="PF05193"/>
    </source>
</evidence>
<dbReference type="PANTHER" id="PTHR11851:SF49">
    <property type="entry name" value="MITOCHONDRIAL-PROCESSING PEPTIDASE SUBUNIT ALPHA"/>
    <property type="match status" value="1"/>
</dbReference>
<dbReference type="EMBL" id="MHOM01000024">
    <property type="protein sequence ID" value="OGZ64380.1"/>
    <property type="molecule type" value="Genomic_DNA"/>
</dbReference>
<sequence length="425" mass="48264">MYKKTILKNKLRVITVPIKNANSVTFLILVGTGSKYESKDINGISHFLEHMFFKGTKKRPSTLKIAETLDMVGGEYNAFTSKEVTGFWAKVDKSHKDAALDWISDIFLNSKFDEKEIEREKGVIIEELNMYLDTPMVYVSELWEKLLYGDQPAGRRVIGEKDNIISFNRQKIADYYHGHYSSSNTIVCVAGDITSEETEEKIKNVFASMPEKIVENKMKAKEFQKKPEVLIHNKKTDQTHFCLGVRGYNLFHPKRYALVLLSIILGGNMSSRLFIKVRERNGLAYSIHTSADNSTDTGYLVTQAGIDHKNLEKSIKLILNEYKDLKNKTVAEKELQKAKDYLKGTMSLSLDSSDAQASFFALQELLEGIILSPEEKFKKIDQVTVDDVKKTAEDIFLPEKLNLAVIGPVAENKQEELNLNKLLSI</sequence>
<dbReference type="GO" id="GO:0004222">
    <property type="term" value="F:metalloendopeptidase activity"/>
    <property type="evidence" value="ECO:0007669"/>
    <property type="project" value="InterPro"/>
</dbReference>
<dbReference type="InterPro" id="IPR050361">
    <property type="entry name" value="MPP/UQCRC_Complex"/>
</dbReference>
<accession>A0A1G2HQ60</accession>
<dbReference type="InterPro" id="IPR007863">
    <property type="entry name" value="Peptidase_M16_C"/>
</dbReference>
<name>A0A1G2HQ60_9BACT</name>
<dbReference type="GO" id="GO:0046872">
    <property type="term" value="F:metal ion binding"/>
    <property type="evidence" value="ECO:0007669"/>
    <property type="project" value="InterPro"/>
</dbReference>
<dbReference type="Pfam" id="PF00675">
    <property type="entry name" value="Peptidase_M16"/>
    <property type="match status" value="1"/>
</dbReference>
<reference evidence="5 6" key="1">
    <citation type="journal article" date="2016" name="Nat. Commun.">
        <title>Thousands of microbial genomes shed light on interconnected biogeochemical processes in an aquifer system.</title>
        <authorList>
            <person name="Anantharaman K."/>
            <person name="Brown C.T."/>
            <person name="Hug L.A."/>
            <person name="Sharon I."/>
            <person name="Castelle C.J."/>
            <person name="Probst A.J."/>
            <person name="Thomas B.C."/>
            <person name="Singh A."/>
            <person name="Wilkins M.J."/>
            <person name="Karaoz U."/>
            <person name="Brodie E.L."/>
            <person name="Williams K.H."/>
            <person name="Hubbard S.S."/>
            <person name="Banfield J.F."/>
        </authorList>
    </citation>
    <scope>NUCLEOTIDE SEQUENCE [LARGE SCALE GENOMIC DNA]</scope>
</reference>
<protein>
    <recommendedName>
        <fullName evidence="7">Peptidase M16</fullName>
    </recommendedName>
</protein>
<comment type="caution">
    <text evidence="5">The sequence shown here is derived from an EMBL/GenBank/DDBJ whole genome shotgun (WGS) entry which is preliminary data.</text>
</comment>
<proteinExistence type="inferred from homology"/>
<dbReference type="STRING" id="1802200.A2812_03155"/>
<comment type="similarity">
    <text evidence="1 2">Belongs to the peptidase M16 family.</text>
</comment>
<evidence type="ECO:0000256" key="1">
    <source>
        <dbReference type="ARBA" id="ARBA00007261"/>
    </source>
</evidence>
<feature type="domain" description="Peptidase M16 C-terminal" evidence="4">
    <location>
        <begin position="166"/>
        <end position="341"/>
    </location>
</feature>
<evidence type="ECO:0008006" key="7">
    <source>
        <dbReference type="Google" id="ProtNLM"/>
    </source>
</evidence>
<dbReference type="Pfam" id="PF05193">
    <property type="entry name" value="Peptidase_M16_C"/>
    <property type="match status" value="1"/>
</dbReference>
<dbReference type="InterPro" id="IPR011249">
    <property type="entry name" value="Metalloenz_LuxS/M16"/>
</dbReference>
<evidence type="ECO:0000313" key="5">
    <source>
        <dbReference type="EMBL" id="OGZ64380.1"/>
    </source>
</evidence>
<gene>
    <name evidence="5" type="ORF">A2812_03155</name>
</gene>
<organism evidence="5 6">
    <name type="scientific">Candidatus Staskawiczbacteria bacterium RIFCSPHIGHO2_01_FULL_36_16</name>
    <dbReference type="NCBI Taxonomy" id="1802200"/>
    <lineage>
        <taxon>Bacteria</taxon>
        <taxon>Candidatus Staskawicziibacteriota</taxon>
    </lineage>
</organism>
<dbReference type="AlphaFoldDB" id="A0A1G2HQ60"/>
<evidence type="ECO:0000256" key="2">
    <source>
        <dbReference type="RuleBase" id="RU004447"/>
    </source>
</evidence>
<evidence type="ECO:0000259" key="3">
    <source>
        <dbReference type="Pfam" id="PF00675"/>
    </source>
</evidence>
<dbReference type="Proteomes" id="UP000177190">
    <property type="component" value="Unassembled WGS sequence"/>
</dbReference>
<dbReference type="SUPFAM" id="SSF63411">
    <property type="entry name" value="LuxS/MPP-like metallohydrolase"/>
    <property type="match status" value="2"/>
</dbReference>
<dbReference type="InterPro" id="IPR001431">
    <property type="entry name" value="Pept_M16_Zn_BS"/>
</dbReference>
<dbReference type="Gene3D" id="3.30.830.10">
    <property type="entry name" value="Metalloenzyme, LuxS/M16 peptidase-like"/>
    <property type="match status" value="2"/>
</dbReference>
<evidence type="ECO:0000313" key="6">
    <source>
        <dbReference type="Proteomes" id="UP000177190"/>
    </source>
</evidence>
<dbReference type="PANTHER" id="PTHR11851">
    <property type="entry name" value="METALLOPROTEASE"/>
    <property type="match status" value="1"/>
</dbReference>
<feature type="domain" description="Peptidase M16 N-terminal" evidence="3">
    <location>
        <begin position="13"/>
        <end position="159"/>
    </location>
</feature>
<dbReference type="PROSITE" id="PS00143">
    <property type="entry name" value="INSULINASE"/>
    <property type="match status" value="1"/>
</dbReference>
<dbReference type="GO" id="GO:0006508">
    <property type="term" value="P:proteolysis"/>
    <property type="evidence" value="ECO:0007669"/>
    <property type="project" value="InterPro"/>
</dbReference>
<dbReference type="InterPro" id="IPR011765">
    <property type="entry name" value="Pept_M16_N"/>
</dbReference>